<comment type="subcellular location">
    <subcellularLocation>
        <location evidence="1 13">Cell outer membrane</location>
        <topology evidence="1 13">Multi-pass membrane protein</topology>
    </subcellularLocation>
</comment>
<dbReference type="Gene3D" id="2.170.130.10">
    <property type="entry name" value="TonB-dependent receptor, plug domain"/>
    <property type="match status" value="1"/>
</dbReference>
<evidence type="ECO:0000256" key="4">
    <source>
        <dbReference type="ARBA" id="ARBA00022452"/>
    </source>
</evidence>
<evidence type="ECO:0000256" key="6">
    <source>
        <dbReference type="ARBA" id="ARBA00022692"/>
    </source>
</evidence>
<evidence type="ECO:0000259" key="17">
    <source>
        <dbReference type="Pfam" id="PF00593"/>
    </source>
</evidence>
<keyword evidence="6 13" id="KW-0812">Transmembrane</keyword>
<dbReference type="Pfam" id="PF00593">
    <property type="entry name" value="TonB_dep_Rec_b-barrel"/>
    <property type="match status" value="1"/>
</dbReference>
<dbReference type="InterPro" id="IPR012910">
    <property type="entry name" value="Plug_dom"/>
</dbReference>
<accession>A0A8B6X9L2</accession>
<keyword evidence="16" id="KW-0732">Signal</keyword>
<reference evidence="20" key="2">
    <citation type="journal article" date="2023" name="Annu. Rev. Microbiol.">
        <title>TonB-Dependent Transport Across the Bacterial Outer Membrane.</title>
        <authorList>
            <person name="Silale A."/>
            <person name="van den Berg B."/>
        </authorList>
    </citation>
    <scope>NUCLEOTIDE SEQUENCE</scope>
</reference>
<name>A0A8B6X9L2_9BURK</name>
<evidence type="ECO:0000313" key="19">
    <source>
        <dbReference type="Proteomes" id="UP000675920"/>
    </source>
</evidence>
<evidence type="ECO:0000256" key="5">
    <source>
        <dbReference type="ARBA" id="ARBA00022496"/>
    </source>
</evidence>
<evidence type="ECO:0000256" key="2">
    <source>
        <dbReference type="ARBA" id="ARBA00009810"/>
    </source>
</evidence>
<keyword evidence="12 13" id="KW-0998">Cell outer membrane</keyword>
<keyword evidence="3 13" id="KW-0813">Transport</keyword>
<feature type="domain" description="TonB-dependent receptor-like beta-barrel" evidence="17">
    <location>
        <begin position="287"/>
        <end position="884"/>
    </location>
</feature>
<comment type="similarity">
    <text evidence="2 13 14">Belongs to the TonB-dependent receptor family.</text>
</comment>
<evidence type="ECO:0000256" key="7">
    <source>
        <dbReference type="ARBA" id="ARBA00023004"/>
    </source>
</evidence>
<reference evidence="20" key="1">
    <citation type="journal article" date="2022" name="Front. Microbiol.">
        <title>The Ton Motor.</title>
        <authorList>
            <person name="Ratliff A.C."/>
            <person name="Buchanan S.K."/>
            <person name="Celia H."/>
        </authorList>
    </citation>
    <scope>NUCLEOTIDE SEQUENCE</scope>
</reference>
<evidence type="ECO:0000256" key="8">
    <source>
        <dbReference type="ARBA" id="ARBA00023065"/>
    </source>
</evidence>
<feature type="chain" id="PRO_5034750085" evidence="16">
    <location>
        <begin position="41"/>
        <end position="914"/>
    </location>
</feature>
<evidence type="ECO:0000256" key="13">
    <source>
        <dbReference type="PROSITE-ProRule" id="PRU01360"/>
    </source>
</evidence>
<evidence type="ECO:0000313" key="20">
    <source>
        <dbReference type="RefSeq" id="WP_051378641.1"/>
    </source>
</evidence>
<dbReference type="OrthoDB" id="8538693at2"/>
<dbReference type="GO" id="GO:0009279">
    <property type="term" value="C:cell outer membrane"/>
    <property type="evidence" value="ECO:0007669"/>
    <property type="project" value="UniProtKB-SubCell"/>
</dbReference>
<dbReference type="PANTHER" id="PTHR32552:SF81">
    <property type="entry name" value="TONB-DEPENDENT OUTER MEMBRANE RECEPTOR"/>
    <property type="match status" value="1"/>
</dbReference>
<keyword evidence="5" id="KW-0410">Iron transport</keyword>
<keyword evidence="9 14" id="KW-0798">TonB box</keyword>
<keyword evidence="11 20" id="KW-0675">Receptor</keyword>
<keyword evidence="10 13" id="KW-0472">Membrane</keyword>
<evidence type="ECO:0000256" key="16">
    <source>
        <dbReference type="SAM" id="SignalP"/>
    </source>
</evidence>
<feature type="compositionally biased region" description="Polar residues" evidence="15">
    <location>
        <begin position="290"/>
        <end position="301"/>
    </location>
</feature>
<protein>
    <submittedName>
        <fullName evidence="20">TonB-dependent receptor</fullName>
    </submittedName>
</protein>
<dbReference type="GO" id="GO:0006826">
    <property type="term" value="P:iron ion transport"/>
    <property type="evidence" value="ECO:0007669"/>
    <property type="project" value="UniProtKB-KW"/>
</dbReference>
<evidence type="ECO:0000256" key="3">
    <source>
        <dbReference type="ARBA" id="ARBA00022448"/>
    </source>
</evidence>
<sequence length="914" mass="98880">MNPYSTLRPTATGAARRFRLSPIALAAASLAVLACNPLQAAEDDKKPDADAAEAPALGAVTVRSRNRIEKLQDVPLSISVVQGQELERLGAYGIDAITKRAANVSWNQGNQRTSSLSIRGLGKIGQTEAQDPSVGVIVDGVNFAYNALTSSFDFVDVDAVEVTRGPQGTLLGKNTSVGVINITTRRPSFTPSTDYAIQFSQRQGLFATAAVGGPVVEDLLAWRGTFSANRQQGDMTNAYNRDITYTNTDRISGRVQFLLTPTPDFNARFAFELQPRAGETTNRRERYTPTPATYANGSPNNAVDNGTRLARRWFTQNSGYTLDDYYAGINNDNQRPIVTGSRGTSAELNWKLGEGHTLTSITAYKDYHFNAVNDEGTPFDVMRNSGGFWNDYRQLSQELRISSRTGGLVDYQAGVFLMDVKNVANYQRSWGNDAGAWWASNGQYNRLDADGAGRALMAASLANLNMYYNSPAGSQNIRNKNAAIFAQANWHLSEPLTLTTGLRFTRENRSNENSSYILSNGSAPELNPSVVNGVALGGFDSYYNTGNSTRWVLNGNVVPAGTPGAVQVGAGQVALTTDSTNAAASAAALAQANAAAQRYFNVATWAALSDAQKRQLADAQAIRKSQIGVVFNRVEAKTYNSTQPALVISPSWKLDRDLTAYASYQHGEKAGISQVVNGISSPVKAEKTDSYELGLKSVLLDRTLVLNADVFLMNIKDYQQAVRVLDAYTTTLNNDGTNYWTSATGNVPKVQVKGLEFDGVYAGIPRTQLRFSGAWNRAVYKSFTNSAQPVENGWTGAPAYRDVSGQRIAGAPLFSANVGIDYRQPAFGDHEFHTSANAAYTSSYNSDVSLSSYAVIPSNWLVDAAVGLGARNKSFDVSVVVKNLLNDDTPRSKTWNSYVPAVPRTVGILFTSKL</sequence>
<dbReference type="InterPro" id="IPR039426">
    <property type="entry name" value="TonB-dep_rcpt-like"/>
</dbReference>
<evidence type="ECO:0000256" key="12">
    <source>
        <dbReference type="ARBA" id="ARBA00023237"/>
    </source>
</evidence>
<evidence type="ECO:0000256" key="1">
    <source>
        <dbReference type="ARBA" id="ARBA00004571"/>
    </source>
</evidence>
<dbReference type="Gene3D" id="2.40.170.20">
    <property type="entry name" value="TonB-dependent receptor, beta-barrel domain"/>
    <property type="match status" value="1"/>
</dbReference>
<reference evidence="20" key="3">
    <citation type="submission" date="2025-08" db="UniProtKB">
        <authorList>
            <consortium name="RefSeq"/>
        </authorList>
    </citation>
    <scope>IDENTIFICATION</scope>
</reference>
<dbReference type="PANTHER" id="PTHR32552">
    <property type="entry name" value="FERRICHROME IRON RECEPTOR-RELATED"/>
    <property type="match status" value="1"/>
</dbReference>
<organism evidence="19 20">
    <name type="scientific">Derxia gummosa DSM 723</name>
    <dbReference type="NCBI Taxonomy" id="1121388"/>
    <lineage>
        <taxon>Bacteria</taxon>
        <taxon>Pseudomonadati</taxon>
        <taxon>Pseudomonadota</taxon>
        <taxon>Betaproteobacteria</taxon>
        <taxon>Burkholderiales</taxon>
        <taxon>Alcaligenaceae</taxon>
        <taxon>Derxia</taxon>
    </lineage>
</organism>
<evidence type="ECO:0000259" key="18">
    <source>
        <dbReference type="Pfam" id="PF07715"/>
    </source>
</evidence>
<dbReference type="Pfam" id="PF07715">
    <property type="entry name" value="Plug"/>
    <property type="match status" value="1"/>
</dbReference>
<proteinExistence type="inferred from homology"/>
<evidence type="ECO:0000256" key="9">
    <source>
        <dbReference type="ARBA" id="ARBA00023077"/>
    </source>
</evidence>
<dbReference type="InterPro" id="IPR037066">
    <property type="entry name" value="Plug_dom_sf"/>
</dbReference>
<evidence type="ECO:0000256" key="15">
    <source>
        <dbReference type="SAM" id="MobiDB-lite"/>
    </source>
</evidence>
<dbReference type="InterPro" id="IPR000531">
    <property type="entry name" value="Beta-barrel_TonB"/>
</dbReference>
<evidence type="ECO:0000256" key="14">
    <source>
        <dbReference type="RuleBase" id="RU003357"/>
    </source>
</evidence>
<keyword evidence="7" id="KW-0408">Iron</keyword>
<keyword evidence="8" id="KW-0406">Ion transport</keyword>
<dbReference type="PROSITE" id="PS52016">
    <property type="entry name" value="TONB_DEPENDENT_REC_3"/>
    <property type="match status" value="1"/>
</dbReference>
<feature type="signal peptide" evidence="16">
    <location>
        <begin position="1"/>
        <end position="40"/>
    </location>
</feature>
<dbReference type="Proteomes" id="UP000675920">
    <property type="component" value="Unplaced"/>
</dbReference>
<feature type="domain" description="TonB-dependent receptor plug" evidence="18">
    <location>
        <begin position="71"/>
        <end position="179"/>
    </location>
</feature>
<keyword evidence="19" id="KW-1185">Reference proteome</keyword>
<dbReference type="InterPro" id="IPR036942">
    <property type="entry name" value="Beta-barrel_TonB_sf"/>
</dbReference>
<evidence type="ECO:0000256" key="10">
    <source>
        <dbReference type="ARBA" id="ARBA00023136"/>
    </source>
</evidence>
<dbReference type="AlphaFoldDB" id="A0A8B6X9L2"/>
<keyword evidence="4 13" id="KW-1134">Transmembrane beta strand</keyword>
<feature type="region of interest" description="Disordered" evidence="15">
    <location>
        <begin position="279"/>
        <end position="301"/>
    </location>
</feature>
<evidence type="ECO:0000256" key="11">
    <source>
        <dbReference type="ARBA" id="ARBA00023170"/>
    </source>
</evidence>
<dbReference type="RefSeq" id="WP_051378641.1">
    <property type="nucleotide sequence ID" value="NZ_AXWS01000013.1"/>
</dbReference>
<dbReference type="SUPFAM" id="SSF56935">
    <property type="entry name" value="Porins"/>
    <property type="match status" value="1"/>
</dbReference>